<protein>
    <submittedName>
        <fullName evidence="1">Uncharacterized protein</fullName>
    </submittedName>
</protein>
<reference evidence="1" key="1">
    <citation type="submission" date="2020-08" db="EMBL/GenBank/DDBJ databases">
        <title>Multicomponent nature underlies the extraordinary mechanical properties of spider dragline silk.</title>
        <authorList>
            <person name="Kono N."/>
            <person name="Nakamura H."/>
            <person name="Mori M."/>
            <person name="Yoshida Y."/>
            <person name="Ohtoshi R."/>
            <person name="Malay A.D."/>
            <person name="Moran D.A.P."/>
            <person name="Tomita M."/>
            <person name="Numata K."/>
            <person name="Arakawa K."/>
        </authorList>
    </citation>
    <scope>NUCLEOTIDE SEQUENCE</scope>
</reference>
<dbReference type="Proteomes" id="UP000886998">
    <property type="component" value="Unassembled WGS sequence"/>
</dbReference>
<organism evidence="1 2">
    <name type="scientific">Trichonephila inaurata madagascariensis</name>
    <dbReference type="NCBI Taxonomy" id="2747483"/>
    <lineage>
        <taxon>Eukaryota</taxon>
        <taxon>Metazoa</taxon>
        <taxon>Ecdysozoa</taxon>
        <taxon>Arthropoda</taxon>
        <taxon>Chelicerata</taxon>
        <taxon>Arachnida</taxon>
        <taxon>Araneae</taxon>
        <taxon>Araneomorphae</taxon>
        <taxon>Entelegynae</taxon>
        <taxon>Araneoidea</taxon>
        <taxon>Nephilidae</taxon>
        <taxon>Trichonephila</taxon>
        <taxon>Trichonephila inaurata</taxon>
    </lineage>
</organism>
<dbReference type="EMBL" id="BMAV01004328">
    <property type="protein sequence ID" value="GFY44631.1"/>
    <property type="molecule type" value="Genomic_DNA"/>
</dbReference>
<evidence type="ECO:0000313" key="1">
    <source>
        <dbReference type="EMBL" id="GFY44631.1"/>
    </source>
</evidence>
<evidence type="ECO:0000313" key="2">
    <source>
        <dbReference type="Proteomes" id="UP000886998"/>
    </source>
</evidence>
<keyword evidence="2" id="KW-1185">Reference proteome</keyword>
<comment type="caution">
    <text evidence="1">The sequence shown here is derived from an EMBL/GenBank/DDBJ whole genome shotgun (WGS) entry which is preliminary data.</text>
</comment>
<sequence>MLCYISEIAGLEILPLLKCIPGVLLRKMMPLYKSFSERTSSLHCELTPPFSWLLFFHNLTIIEEAGDYFACGLLVPLVIQAMQFSFLI</sequence>
<accession>A0A8X6X299</accession>
<gene>
    <name evidence="1" type="ORF">TNIN_369561</name>
</gene>
<proteinExistence type="predicted"/>
<name>A0A8X6X299_9ARAC</name>
<dbReference type="AlphaFoldDB" id="A0A8X6X299"/>